<evidence type="ECO:0000313" key="2">
    <source>
        <dbReference type="Proteomes" id="UP001165186"/>
    </source>
</evidence>
<proteinExistence type="predicted"/>
<reference evidence="1" key="1">
    <citation type="submission" date="2024-09" db="EMBL/GenBank/DDBJ databases">
        <title>Draft Genome Sequences of Neofusicoccum parvum.</title>
        <authorList>
            <person name="Ashida A."/>
            <person name="Camagna M."/>
            <person name="Tanaka A."/>
            <person name="Takemoto D."/>
        </authorList>
    </citation>
    <scope>NUCLEOTIDE SEQUENCE</scope>
    <source>
        <strain evidence="1">PPO83</strain>
    </source>
</reference>
<organism evidence="1 2">
    <name type="scientific">Neofusicoccum parvum</name>
    <dbReference type="NCBI Taxonomy" id="310453"/>
    <lineage>
        <taxon>Eukaryota</taxon>
        <taxon>Fungi</taxon>
        <taxon>Dikarya</taxon>
        <taxon>Ascomycota</taxon>
        <taxon>Pezizomycotina</taxon>
        <taxon>Dothideomycetes</taxon>
        <taxon>Dothideomycetes incertae sedis</taxon>
        <taxon>Botryosphaeriales</taxon>
        <taxon>Botryosphaeriaceae</taxon>
        <taxon>Neofusicoccum</taxon>
    </lineage>
</organism>
<dbReference type="EMBL" id="BSXG01000027">
    <property type="protein sequence ID" value="GME26310.1"/>
    <property type="molecule type" value="Genomic_DNA"/>
</dbReference>
<dbReference type="Proteomes" id="UP001165186">
    <property type="component" value="Unassembled WGS sequence"/>
</dbReference>
<comment type="caution">
    <text evidence="1">The sequence shown here is derived from an EMBL/GenBank/DDBJ whole genome shotgun (WGS) entry which is preliminary data.</text>
</comment>
<gene>
    <name evidence="1" type="primary">g9027</name>
    <name evidence="1" type="ORF">NpPPO83_00009027</name>
</gene>
<keyword evidence="2" id="KW-1185">Reference proteome</keyword>
<protein>
    <submittedName>
        <fullName evidence="1">Set domain containing protein</fullName>
    </submittedName>
</protein>
<evidence type="ECO:0000313" key="1">
    <source>
        <dbReference type="EMBL" id="GME26310.1"/>
    </source>
</evidence>
<sequence>MDESWPLLAMSPRSAKNPFEIYNALRAQSEESREAFMKLTHTNRNLNQGRRKIREMMGQQLIEWTADLEDIAEVAAIYWTNAFDAVKEEFDSAVYNDMSRLNHNCVNNCLQQAEADGSQWMRAQRYIKAGEELTCPYIAVTAPYQMRQSLLKHYDFVCKCVLCQMEKYILDHPDVNIWTRGVLTDRAGLQVVMRFLRNWFTWVQERDSEESRIQISEQKGIAYSNAGSMFEIAAALMGHIVQDASLSLDQQSLATTNDETLSLIVADLRKRSDST</sequence>
<accession>A0ACB5S0H2</accession>
<name>A0ACB5S0H2_9PEZI</name>